<gene>
    <name evidence="2" type="ORF">CEXT_56611</name>
</gene>
<protein>
    <submittedName>
        <fullName evidence="2">Uncharacterized protein</fullName>
    </submittedName>
</protein>
<reference evidence="2 3" key="1">
    <citation type="submission" date="2021-06" db="EMBL/GenBank/DDBJ databases">
        <title>Caerostris extrusa draft genome.</title>
        <authorList>
            <person name="Kono N."/>
            <person name="Arakawa K."/>
        </authorList>
    </citation>
    <scope>NUCLEOTIDE SEQUENCE [LARGE SCALE GENOMIC DNA]</scope>
</reference>
<evidence type="ECO:0000313" key="3">
    <source>
        <dbReference type="Proteomes" id="UP001054945"/>
    </source>
</evidence>
<sequence length="72" mass="8090">MRSCCSKSQRGKPWLRRNVKGGKEVKRASQSKKKVADKVNREASKSRMNAEKKERKEPRSKGAEEGVLMASG</sequence>
<dbReference type="EMBL" id="BPLR01013110">
    <property type="protein sequence ID" value="GIY58820.1"/>
    <property type="molecule type" value="Genomic_DNA"/>
</dbReference>
<evidence type="ECO:0000256" key="1">
    <source>
        <dbReference type="SAM" id="MobiDB-lite"/>
    </source>
</evidence>
<comment type="caution">
    <text evidence="2">The sequence shown here is derived from an EMBL/GenBank/DDBJ whole genome shotgun (WGS) entry which is preliminary data.</text>
</comment>
<dbReference type="Proteomes" id="UP001054945">
    <property type="component" value="Unassembled WGS sequence"/>
</dbReference>
<proteinExistence type="predicted"/>
<evidence type="ECO:0000313" key="2">
    <source>
        <dbReference type="EMBL" id="GIY58820.1"/>
    </source>
</evidence>
<accession>A0AAV4UM80</accession>
<name>A0AAV4UM80_CAEEX</name>
<keyword evidence="3" id="KW-1185">Reference proteome</keyword>
<dbReference type="AlphaFoldDB" id="A0AAV4UM80"/>
<organism evidence="2 3">
    <name type="scientific">Caerostris extrusa</name>
    <name type="common">Bark spider</name>
    <name type="synonym">Caerostris bankana</name>
    <dbReference type="NCBI Taxonomy" id="172846"/>
    <lineage>
        <taxon>Eukaryota</taxon>
        <taxon>Metazoa</taxon>
        <taxon>Ecdysozoa</taxon>
        <taxon>Arthropoda</taxon>
        <taxon>Chelicerata</taxon>
        <taxon>Arachnida</taxon>
        <taxon>Araneae</taxon>
        <taxon>Araneomorphae</taxon>
        <taxon>Entelegynae</taxon>
        <taxon>Araneoidea</taxon>
        <taxon>Araneidae</taxon>
        <taxon>Caerostris</taxon>
    </lineage>
</organism>
<feature type="compositionally biased region" description="Basic and acidic residues" evidence="1">
    <location>
        <begin position="34"/>
        <end position="64"/>
    </location>
</feature>
<feature type="compositionally biased region" description="Basic residues" evidence="1">
    <location>
        <begin position="9"/>
        <end position="20"/>
    </location>
</feature>
<feature type="region of interest" description="Disordered" evidence="1">
    <location>
        <begin position="1"/>
        <end position="72"/>
    </location>
</feature>